<proteinExistence type="predicted"/>
<feature type="domain" description="Integrase catalytic" evidence="2">
    <location>
        <begin position="1637"/>
        <end position="1822"/>
    </location>
</feature>
<feature type="region of interest" description="Disordered" evidence="1">
    <location>
        <begin position="1"/>
        <end position="42"/>
    </location>
</feature>
<dbReference type="GeneID" id="119733820"/>
<dbReference type="Gene3D" id="3.30.420.10">
    <property type="entry name" value="Ribonuclease H-like superfamily/Ribonuclease H"/>
    <property type="match status" value="1"/>
</dbReference>
<dbReference type="OrthoDB" id="8046937at2759"/>
<dbReference type="PROSITE" id="PS50994">
    <property type="entry name" value="INTEGRASE"/>
    <property type="match status" value="1"/>
</dbReference>
<dbReference type="EnsemblMetazoa" id="XM_038207190.1">
    <property type="protein sequence ID" value="XP_038063118.1"/>
    <property type="gene ID" value="LOC119733820"/>
</dbReference>
<name>A0A914AHF8_PATMI</name>
<protein>
    <recommendedName>
        <fullName evidence="2">Integrase catalytic domain-containing protein</fullName>
    </recommendedName>
</protein>
<feature type="region of interest" description="Disordered" evidence="1">
    <location>
        <begin position="501"/>
        <end position="565"/>
    </location>
</feature>
<dbReference type="RefSeq" id="XP_038063118.1">
    <property type="nucleotide sequence ID" value="XM_038207190.1"/>
</dbReference>
<keyword evidence="4" id="KW-1185">Reference proteome</keyword>
<feature type="region of interest" description="Disordered" evidence="1">
    <location>
        <begin position="209"/>
        <end position="295"/>
    </location>
</feature>
<feature type="compositionally biased region" description="Polar residues" evidence="1">
    <location>
        <begin position="538"/>
        <end position="548"/>
    </location>
</feature>
<accession>A0A914AHF8</accession>
<dbReference type="GO" id="GO:0015074">
    <property type="term" value="P:DNA integration"/>
    <property type="evidence" value="ECO:0007669"/>
    <property type="project" value="InterPro"/>
</dbReference>
<dbReference type="PANTHER" id="PTHR47331:SF5">
    <property type="entry name" value="RIBONUCLEASE H"/>
    <property type="match status" value="1"/>
</dbReference>
<dbReference type="InterPro" id="IPR043502">
    <property type="entry name" value="DNA/RNA_pol_sf"/>
</dbReference>
<feature type="compositionally biased region" description="Polar residues" evidence="1">
    <location>
        <begin position="218"/>
        <end position="231"/>
    </location>
</feature>
<reference evidence="3" key="1">
    <citation type="submission" date="2022-11" db="UniProtKB">
        <authorList>
            <consortium name="EnsemblMetazoa"/>
        </authorList>
    </citation>
    <scope>IDENTIFICATION</scope>
</reference>
<organism evidence="3 4">
    <name type="scientific">Patiria miniata</name>
    <name type="common">Bat star</name>
    <name type="synonym">Asterina miniata</name>
    <dbReference type="NCBI Taxonomy" id="46514"/>
    <lineage>
        <taxon>Eukaryota</taxon>
        <taxon>Metazoa</taxon>
        <taxon>Echinodermata</taxon>
        <taxon>Eleutherozoa</taxon>
        <taxon>Asterozoa</taxon>
        <taxon>Asteroidea</taxon>
        <taxon>Valvatacea</taxon>
        <taxon>Valvatida</taxon>
        <taxon>Asterinidae</taxon>
        <taxon>Patiria</taxon>
    </lineage>
</organism>
<dbReference type="SUPFAM" id="SSF56672">
    <property type="entry name" value="DNA/RNA polymerases"/>
    <property type="match status" value="1"/>
</dbReference>
<dbReference type="InterPro" id="IPR005312">
    <property type="entry name" value="DUF1759"/>
</dbReference>
<feature type="compositionally biased region" description="Low complexity" evidence="1">
    <location>
        <begin position="515"/>
        <end position="526"/>
    </location>
</feature>
<dbReference type="GO" id="GO:0003676">
    <property type="term" value="F:nucleic acid binding"/>
    <property type="evidence" value="ECO:0007669"/>
    <property type="project" value="InterPro"/>
</dbReference>
<feature type="compositionally biased region" description="Low complexity" evidence="1">
    <location>
        <begin position="1"/>
        <end position="14"/>
    </location>
</feature>
<dbReference type="SUPFAM" id="SSF53098">
    <property type="entry name" value="Ribonuclease H-like"/>
    <property type="match status" value="1"/>
</dbReference>
<evidence type="ECO:0000313" key="3">
    <source>
        <dbReference type="EnsemblMetazoa" id="XP_038063118.1"/>
    </source>
</evidence>
<dbReference type="Pfam" id="PF05380">
    <property type="entry name" value="Peptidase_A17"/>
    <property type="match status" value="1"/>
</dbReference>
<dbReference type="InterPro" id="IPR012337">
    <property type="entry name" value="RNaseH-like_sf"/>
</dbReference>
<dbReference type="InterPro" id="IPR040676">
    <property type="entry name" value="DUF5641"/>
</dbReference>
<evidence type="ECO:0000256" key="1">
    <source>
        <dbReference type="SAM" id="MobiDB-lite"/>
    </source>
</evidence>
<dbReference type="Gene3D" id="3.30.70.270">
    <property type="match status" value="1"/>
</dbReference>
<evidence type="ECO:0000259" key="2">
    <source>
        <dbReference type="PROSITE" id="PS50994"/>
    </source>
</evidence>
<dbReference type="InterPro" id="IPR043128">
    <property type="entry name" value="Rev_trsase/Diguanyl_cyclase"/>
</dbReference>
<dbReference type="InterPro" id="IPR001584">
    <property type="entry name" value="Integrase_cat-core"/>
</dbReference>
<sequence length="1963" mass="220370">MITSGISHNSSARSSRSEIVKRLAEQESHRKLEELRRKADEEKARVQFQAMQRGIEIDSDYRQAEIQVETERLQHELDVVEQEERNQMESGHNLPGRDESIKNRTSAWVNNGVSISEPTVFTPAGTDTSVNPCTYMPVSAPLLQPSIATSMTSYVSHGAASAQATSSLPHSFNPNLPAFLPNTMLVQSLPTVRLFNGVPVAQFPSISGAPTTKGLGGQCSTQRGPPSQQPAGNDKGPGPPTSRADVSSGEEQSEPSSSGDDDPSEGDRGNKHSCCPKGTSKATDKPLTPVANASNSPVTAFTGPYGCGFGIWDSLPKLDIPKFDSEHDVRQYVTFRTLWDSIMKGPMCHLPEATKFTYLRSHLGGRLLAIADRNLILGDGAYAATMKQFHKAYGDPARIIQGLLDQLESRPVLAHNDWSGLRDFSDELATAVETAEKFDFRDELKHHRYATELVKKLPERLHSEFLSKMWNQDQGMKYTVHHLSQWLKKKTGPAGLILLERASKSKSTRESSPWKSQGQKRSSGSQPHPSRSYMAQAGPQSATATPTIKNKKANWEAKAQSPSKTSAMTPERITCLYCKVKETGHYLETCEKFKGLKRDQKLQWLTTNQRCRKCAKKHEKDCLYPKKCEECHADHRTSLHELNEPTVKEAVLCSGVGPSPRVDYNRDVLIKVVPLTVHGPGGSIDTFGVLDECAERTMVLQSVVEQLDISGHKENLCITTVMGDTKWKGECVNFQVSARGDGEKYAIQCAFTAPDVQLVDYSVSAEQLQDKWPDLRGLALFSAHRVQPSVLIGADHVELTLSSEARSGPKSSSPVAVNTLFGWTVLGHQGLQIPGKTLEGQRVLFTSCTLQQPDQKLHQMMEQFMTVDKLPQVNEKQATRSRNDKLAISILEENTKEVEVDGVKRLETPLLWKPNHKRPSNLPQAVLALARSNQRKIERNPDLSDYCRSYIRKLQDQGQVRNLGPVDDLSADQQQGWYIPCHVVHSSEKNRLVFNCSFECGGQSLNHELLAGPTLGPSLLDVFLRFRQGKVAVLGDITAMFHQVRLLPEERRMFRFLWKDDQLDKWVVFEWMVLPFGAACSPCCAAFALQKAARDRVEQYPQVQYTVEKETYVDNQLASRDSEQEATELVLGTRKCLQEVGFQMVKYASSHPKTLQGLPVEACSTRQVQSLSLGLQEGDPEPALGLCWDWKSDELHHPAKVPDNQVLTKRIALRVLASQFEPLGDIAPFTARAKLLVRDLWLEKLDWDERVTDTGLTQRWEEWCTELEHIPQMRLPRCYTPPSVDTATAKRSLHIFCDASEKLYGAVAYLRTVDSQGEVHLSFVLAKCRVAPKRLLSMPRLELMAALLGAQICQVVLEALTVEIQYTLMWSDSTTVLSWIQSESCRFKVFVGTRIAEIQTLTDDIEWRYVRSEDNPADDITRGLPVCKLGEGSRWTEGPKWLLDPQEEWQKDSASVLAQTRVNSSVEQNEIRSVSCGLTVPTSEVDVDFKAFPSWGELAQKDTFKEEVTALSSNKEFSRNSRLLELAPELDPADKLIRVGGRLRRAAKNDSISIEPHPVVLDPHHPVTKLLIKDADAYLSHQAGTEQVFARLRRRFWILRGRSVVKGILHACPGCRRWRGTPKVPRMGDLPVRKLRLGKPPFYSTGMDCFGPMTVKIGRRQEKRWGLLFKCMTTRAVHLDLLESLDADHFLMAYRRFASRRGVPFELLSDCGTNFKGANTEVEQTLKAMEPDIVQRLAKYRVKFKFNPPNAPHFGGTWEREVRSAKGALKAVLGDRTVTDAVLRTVLVEVEGILNSKPLGYASSEIADVDPVTPNMLLMGRRDPALPMVVYDESELRGRRSWRHSQVLADQFWRHFVRSYLPSLQTRQKWQREEENLSEGNVVMIADPQLSRSQWPVGTVTQVFPSDDKRVRVVNVQVNNRVYKRPVARLIKLAKYDEGDTPGLTKVLLTQIPIPFRLCGIRN</sequence>
<dbReference type="PANTHER" id="PTHR47331">
    <property type="entry name" value="PHD-TYPE DOMAIN-CONTAINING PROTEIN"/>
    <property type="match status" value="1"/>
</dbReference>
<evidence type="ECO:0000313" key="4">
    <source>
        <dbReference type="Proteomes" id="UP000887568"/>
    </source>
</evidence>
<dbReference type="InterPro" id="IPR008042">
    <property type="entry name" value="Retrotrans_Pao"/>
</dbReference>
<dbReference type="Proteomes" id="UP000887568">
    <property type="component" value="Unplaced"/>
</dbReference>
<dbReference type="InterPro" id="IPR036397">
    <property type="entry name" value="RNaseH_sf"/>
</dbReference>
<dbReference type="Gene3D" id="3.10.10.10">
    <property type="entry name" value="HIV Type 1 Reverse Transcriptase, subunit A, domain 1"/>
    <property type="match status" value="1"/>
</dbReference>
<feature type="compositionally biased region" description="Basic and acidic residues" evidence="1">
    <location>
        <begin position="15"/>
        <end position="42"/>
    </location>
</feature>
<feature type="compositionally biased region" description="Low complexity" evidence="1">
    <location>
        <begin position="247"/>
        <end position="258"/>
    </location>
</feature>
<dbReference type="Pfam" id="PF18701">
    <property type="entry name" value="DUF5641"/>
    <property type="match status" value="1"/>
</dbReference>
<dbReference type="Pfam" id="PF03564">
    <property type="entry name" value="DUF1759"/>
    <property type="match status" value="1"/>
</dbReference>